<keyword evidence="1" id="KW-0732">Signal</keyword>
<gene>
    <name evidence="2" type="ORF">GCM10011352_10740</name>
</gene>
<organism evidence="2 3">
    <name type="scientific">Marinobacterium zhoushanense</name>
    <dbReference type="NCBI Taxonomy" id="1679163"/>
    <lineage>
        <taxon>Bacteria</taxon>
        <taxon>Pseudomonadati</taxon>
        <taxon>Pseudomonadota</taxon>
        <taxon>Gammaproteobacteria</taxon>
        <taxon>Oceanospirillales</taxon>
        <taxon>Oceanospirillaceae</taxon>
        <taxon>Marinobacterium</taxon>
    </lineage>
</organism>
<name>A0ABQ1K3R5_9GAMM</name>
<proteinExistence type="predicted"/>
<evidence type="ECO:0000313" key="2">
    <source>
        <dbReference type="EMBL" id="GGB86716.1"/>
    </source>
</evidence>
<feature type="chain" id="PRO_5045829045" description="Lipoprotein" evidence="1">
    <location>
        <begin position="22"/>
        <end position="186"/>
    </location>
</feature>
<evidence type="ECO:0008006" key="4">
    <source>
        <dbReference type="Google" id="ProtNLM"/>
    </source>
</evidence>
<feature type="signal peptide" evidence="1">
    <location>
        <begin position="1"/>
        <end position="21"/>
    </location>
</feature>
<evidence type="ECO:0000256" key="1">
    <source>
        <dbReference type="SAM" id="SignalP"/>
    </source>
</evidence>
<dbReference type="PROSITE" id="PS51257">
    <property type="entry name" value="PROKAR_LIPOPROTEIN"/>
    <property type="match status" value="1"/>
</dbReference>
<dbReference type="RefSeq" id="WP_188746094.1">
    <property type="nucleotide sequence ID" value="NZ_BMIJ01000002.1"/>
</dbReference>
<dbReference type="EMBL" id="BMIJ01000002">
    <property type="protein sequence ID" value="GGB86716.1"/>
    <property type="molecule type" value="Genomic_DNA"/>
</dbReference>
<comment type="caution">
    <text evidence="2">The sequence shown here is derived from an EMBL/GenBank/DDBJ whole genome shotgun (WGS) entry which is preliminary data.</text>
</comment>
<protein>
    <recommendedName>
        <fullName evidence="4">Lipoprotein</fullName>
    </recommendedName>
</protein>
<evidence type="ECO:0000313" key="3">
    <source>
        <dbReference type="Proteomes" id="UP000629025"/>
    </source>
</evidence>
<reference evidence="3" key="1">
    <citation type="journal article" date="2019" name="Int. J. Syst. Evol. Microbiol.">
        <title>The Global Catalogue of Microorganisms (GCM) 10K type strain sequencing project: providing services to taxonomists for standard genome sequencing and annotation.</title>
        <authorList>
            <consortium name="The Broad Institute Genomics Platform"/>
            <consortium name="The Broad Institute Genome Sequencing Center for Infectious Disease"/>
            <person name="Wu L."/>
            <person name="Ma J."/>
        </authorList>
    </citation>
    <scope>NUCLEOTIDE SEQUENCE [LARGE SCALE GENOMIC DNA]</scope>
    <source>
        <strain evidence="3">CGMCC 1.15341</strain>
    </source>
</reference>
<keyword evidence="3" id="KW-1185">Reference proteome</keyword>
<dbReference type="Proteomes" id="UP000629025">
    <property type="component" value="Unassembled WGS sequence"/>
</dbReference>
<sequence length="186" mass="20273">MNRTLLLFAILSVGGCAYQPAAEQSAPVTSTCVGDTALPENLTDKFVATEDQALLDKALGAPNAGGLCQGQVYQSKAKVEIPLYRAWNSTNPNSRLGNWWAFDMPTGKVATYRADYEICYQWSPLDKLETCTLQPGTKVVVGTGQSAQCSQYLSYPVSDAQQIYIEDAAETMTGCRSYDGEFSWKP</sequence>
<accession>A0ABQ1K3R5</accession>